<organism evidence="2">
    <name type="scientific">uncultured Thermomicrobiales bacterium</name>
    <dbReference type="NCBI Taxonomy" id="1645740"/>
    <lineage>
        <taxon>Bacteria</taxon>
        <taxon>Pseudomonadati</taxon>
        <taxon>Thermomicrobiota</taxon>
        <taxon>Thermomicrobia</taxon>
        <taxon>Thermomicrobiales</taxon>
        <taxon>environmental samples</taxon>
    </lineage>
</organism>
<dbReference type="AlphaFoldDB" id="A0A6J4U8S3"/>
<evidence type="ECO:0000313" key="2">
    <source>
        <dbReference type="EMBL" id="CAA9544028.1"/>
    </source>
</evidence>
<feature type="non-terminal residue" evidence="2">
    <location>
        <position position="67"/>
    </location>
</feature>
<feature type="compositionally biased region" description="Basic residues" evidence="1">
    <location>
        <begin position="7"/>
        <end position="16"/>
    </location>
</feature>
<feature type="compositionally biased region" description="Basic and acidic residues" evidence="1">
    <location>
        <begin position="29"/>
        <end position="41"/>
    </location>
</feature>
<keyword evidence="2" id="KW-0378">Hydrolase</keyword>
<sequence>EHVADHHRGRTAHRRGAGGPREVLQAGEAPRRRGAPHEDGANLRGRASGSECRARRGLRRGYRPGEG</sequence>
<evidence type="ECO:0000256" key="1">
    <source>
        <dbReference type="SAM" id="MobiDB-lite"/>
    </source>
</evidence>
<protein>
    <submittedName>
        <fullName evidence="2">Cytidine deaminase</fullName>
        <ecNumber evidence="2">3.5.4.5</ecNumber>
    </submittedName>
</protein>
<feature type="region of interest" description="Disordered" evidence="1">
    <location>
        <begin position="1"/>
        <end position="67"/>
    </location>
</feature>
<gene>
    <name evidence="2" type="ORF">AVDCRST_MAG88-253</name>
</gene>
<dbReference type="EC" id="3.5.4.5" evidence="2"/>
<feature type="non-terminal residue" evidence="2">
    <location>
        <position position="1"/>
    </location>
</feature>
<dbReference type="GO" id="GO:0004126">
    <property type="term" value="F:cytidine deaminase activity"/>
    <property type="evidence" value="ECO:0007669"/>
    <property type="project" value="UniProtKB-EC"/>
</dbReference>
<dbReference type="EMBL" id="CADCWM010000079">
    <property type="protein sequence ID" value="CAA9544028.1"/>
    <property type="molecule type" value="Genomic_DNA"/>
</dbReference>
<proteinExistence type="predicted"/>
<accession>A0A6J4U8S3</accession>
<name>A0A6J4U8S3_9BACT</name>
<reference evidence="2" key="1">
    <citation type="submission" date="2020-02" db="EMBL/GenBank/DDBJ databases">
        <authorList>
            <person name="Meier V. D."/>
        </authorList>
    </citation>
    <scope>NUCLEOTIDE SEQUENCE</scope>
    <source>
        <strain evidence="2">AVDCRST_MAG88</strain>
    </source>
</reference>
<feature type="compositionally biased region" description="Basic residues" evidence="1">
    <location>
        <begin position="55"/>
        <end position="67"/>
    </location>
</feature>